<reference evidence="2 3" key="1">
    <citation type="submission" date="2014-11" db="EMBL/GenBank/DDBJ databases">
        <title>Complete Genome Sequence of Pseudoalteromonas sp. Strain OCN003 Isolated from Kaneohe Bay, Oahu, Hawaii.</title>
        <authorList>
            <person name="Beurmann S."/>
            <person name="Videau P."/>
            <person name="Ushijima B."/>
            <person name="Smith A.M."/>
            <person name="Aeby G.S."/>
            <person name="Callahan S.M."/>
            <person name="Belcaid M."/>
        </authorList>
    </citation>
    <scope>NUCLEOTIDE SEQUENCE [LARGE SCALE GENOMIC DNA]</scope>
    <source>
        <strain evidence="2 3">OCN003</strain>
    </source>
</reference>
<proteinExistence type="predicted"/>
<accession>A0A0A7EIA1</accession>
<dbReference type="InterPro" id="IPR016181">
    <property type="entry name" value="Acyl_CoA_acyltransferase"/>
</dbReference>
<dbReference type="Pfam" id="PF13673">
    <property type="entry name" value="Acetyltransf_10"/>
    <property type="match status" value="1"/>
</dbReference>
<organism evidence="2 3">
    <name type="scientific">Pseudoalteromonas piratica</name>
    <dbReference type="NCBI Taxonomy" id="1348114"/>
    <lineage>
        <taxon>Bacteria</taxon>
        <taxon>Pseudomonadati</taxon>
        <taxon>Pseudomonadota</taxon>
        <taxon>Gammaproteobacteria</taxon>
        <taxon>Alteromonadales</taxon>
        <taxon>Pseudoalteromonadaceae</taxon>
        <taxon>Pseudoalteromonas</taxon>
    </lineage>
</organism>
<evidence type="ECO:0000313" key="3">
    <source>
        <dbReference type="Proteomes" id="UP000030341"/>
    </source>
</evidence>
<dbReference type="EMBL" id="CP009888">
    <property type="protein sequence ID" value="AIY65677.1"/>
    <property type="molecule type" value="Genomic_DNA"/>
</dbReference>
<dbReference type="KEGG" id="pseo:OM33_11315"/>
<evidence type="ECO:0000259" key="1">
    <source>
        <dbReference type="PROSITE" id="PS51186"/>
    </source>
</evidence>
<evidence type="ECO:0000313" key="2">
    <source>
        <dbReference type="EMBL" id="AIY65677.1"/>
    </source>
</evidence>
<dbReference type="CDD" id="cd04301">
    <property type="entry name" value="NAT_SF"/>
    <property type="match status" value="1"/>
</dbReference>
<dbReference type="eggNOG" id="COG0456">
    <property type="taxonomic scope" value="Bacteria"/>
</dbReference>
<dbReference type="GO" id="GO:0016747">
    <property type="term" value="F:acyltransferase activity, transferring groups other than amino-acyl groups"/>
    <property type="evidence" value="ECO:0007669"/>
    <property type="project" value="InterPro"/>
</dbReference>
<dbReference type="InterPro" id="IPR000182">
    <property type="entry name" value="GNAT_dom"/>
</dbReference>
<dbReference type="AlphaFoldDB" id="A0A0A7EIA1"/>
<gene>
    <name evidence="2" type="ORF">OM33_11315</name>
</gene>
<dbReference type="Gene3D" id="3.40.630.30">
    <property type="match status" value="1"/>
</dbReference>
<feature type="domain" description="N-acetyltransferase" evidence="1">
    <location>
        <begin position="3"/>
        <end position="144"/>
    </location>
</feature>
<dbReference type="OrthoDB" id="9127144at2"/>
<dbReference type="STRING" id="1348114.OM33_11315"/>
<keyword evidence="3" id="KW-1185">Reference proteome</keyword>
<dbReference type="HOGENOM" id="CLU_013985_22_2_6"/>
<dbReference type="SUPFAM" id="SSF55729">
    <property type="entry name" value="Acyl-CoA N-acyltransferases (Nat)"/>
    <property type="match status" value="1"/>
</dbReference>
<dbReference type="PROSITE" id="PS51186">
    <property type="entry name" value="GNAT"/>
    <property type="match status" value="1"/>
</dbReference>
<dbReference type="Proteomes" id="UP000030341">
    <property type="component" value="Chromosome 1"/>
</dbReference>
<protein>
    <recommendedName>
        <fullName evidence="1">N-acetyltransferase domain-containing protein</fullName>
    </recommendedName>
</protein>
<name>A0A0A7EIA1_9GAMM</name>
<sequence>MIFNLVPATECDKSFFWDNYCHSMRSHIEEIWGWDESWQRSDFETRWMECENYLVRMNELSIGYIQSIDYDEEHYIMMFILLPEYRSKGMGRQLLAQVKGHATLKYIGLRVFRTNLKALSFYESQGFSNVENEGDFFYLKQKAL</sequence>
<dbReference type="RefSeq" id="WP_038641780.1">
    <property type="nucleotide sequence ID" value="NZ_CP009888.1"/>
</dbReference>